<reference evidence="10 11" key="1">
    <citation type="submission" date="2016-10" db="EMBL/GenBank/DDBJ databases">
        <authorList>
            <person name="de Groot N.N."/>
        </authorList>
    </citation>
    <scope>NUCLEOTIDE SEQUENCE [LARGE SCALE GENOMIC DNA]</scope>
    <source>
        <strain evidence="10 11">HL3</strain>
    </source>
</reference>
<evidence type="ECO:0000256" key="8">
    <source>
        <dbReference type="RuleBase" id="RU363032"/>
    </source>
</evidence>
<dbReference type="PANTHER" id="PTHR43357">
    <property type="entry name" value="INNER MEMBRANE ABC TRANSPORTER PERMEASE PROTEIN YDCV"/>
    <property type="match status" value="1"/>
</dbReference>
<feature type="transmembrane region" description="Helical" evidence="8">
    <location>
        <begin position="308"/>
        <end position="327"/>
    </location>
</feature>
<evidence type="ECO:0000256" key="2">
    <source>
        <dbReference type="ARBA" id="ARBA00022448"/>
    </source>
</evidence>
<feature type="transmembrane region" description="Helical" evidence="8">
    <location>
        <begin position="180"/>
        <end position="201"/>
    </location>
</feature>
<protein>
    <submittedName>
        <fullName evidence="10">Iron(III) transport system permease protein</fullName>
    </submittedName>
</protein>
<feature type="transmembrane region" description="Helical" evidence="8">
    <location>
        <begin position="79"/>
        <end position="102"/>
    </location>
</feature>
<feature type="transmembrane region" description="Helical" evidence="8">
    <location>
        <begin position="264"/>
        <end position="288"/>
    </location>
</feature>
<evidence type="ECO:0000256" key="1">
    <source>
        <dbReference type="ARBA" id="ARBA00004429"/>
    </source>
</evidence>
<evidence type="ECO:0000256" key="5">
    <source>
        <dbReference type="ARBA" id="ARBA00022692"/>
    </source>
</evidence>
<comment type="subcellular location">
    <subcellularLocation>
        <location evidence="1">Cell inner membrane</location>
        <topology evidence="1">Multi-pass membrane protein</topology>
    </subcellularLocation>
    <subcellularLocation>
        <location evidence="8">Cell membrane</location>
        <topology evidence="8">Multi-pass membrane protein</topology>
    </subcellularLocation>
</comment>
<feature type="transmembrane region" description="Helical" evidence="8">
    <location>
        <begin position="43"/>
        <end position="67"/>
    </location>
</feature>
<dbReference type="Proteomes" id="UP000198611">
    <property type="component" value="Unassembled WGS sequence"/>
</dbReference>
<feature type="transmembrane region" description="Helical" evidence="8">
    <location>
        <begin position="221"/>
        <end position="243"/>
    </location>
</feature>
<dbReference type="AlphaFoldDB" id="A0A1I1NXR1"/>
<feature type="transmembrane region" description="Helical" evidence="8">
    <location>
        <begin position="467"/>
        <end position="490"/>
    </location>
</feature>
<keyword evidence="3" id="KW-1003">Cell membrane</keyword>
<dbReference type="InterPro" id="IPR000515">
    <property type="entry name" value="MetI-like"/>
</dbReference>
<keyword evidence="6 8" id="KW-1133">Transmembrane helix</keyword>
<dbReference type="PANTHER" id="PTHR43357:SF3">
    <property type="entry name" value="FE(3+)-TRANSPORT SYSTEM PERMEASE PROTEIN FBPB 2"/>
    <property type="match status" value="1"/>
</dbReference>
<evidence type="ECO:0000313" key="11">
    <source>
        <dbReference type="Proteomes" id="UP000198611"/>
    </source>
</evidence>
<comment type="similarity">
    <text evidence="8">Belongs to the binding-protein-dependent transport system permease family.</text>
</comment>
<evidence type="ECO:0000313" key="10">
    <source>
        <dbReference type="EMBL" id="SFD02245.1"/>
    </source>
</evidence>
<evidence type="ECO:0000256" key="3">
    <source>
        <dbReference type="ARBA" id="ARBA00022475"/>
    </source>
</evidence>
<feature type="domain" description="ABC transmembrane type-1" evidence="9">
    <location>
        <begin position="302"/>
        <end position="489"/>
    </location>
</feature>
<dbReference type="SUPFAM" id="SSF161098">
    <property type="entry name" value="MetI-like"/>
    <property type="match status" value="2"/>
</dbReference>
<gene>
    <name evidence="10" type="ORF">SAMN05660831_00487</name>
</gene>
<dbReference type="Pfam" id="PF00528">
    <property type="entry name" value="BPD_transp_1"/>
    <property type="match status" value="2"/>
</dbReference>
<dbReference type="RefSeq" id="WP_240307982.1">
    <property type="nucleotide sequence ID" value="NZ_FOMJ01000001.1"/>
</dbReference>
<dbReference type="InterPro" id="IPR035906">
    <property type="entry name" value="MetI-like_sf"/>
</dbReference>
<dbReference type="PROSITE" id="PS50928">
    <property type="entry name" value="ABC_TM1"/>
    <property type="match status" value="2"/>
</dbReference>
<accession>A0A1I1NXR1</accession>
<dbReference type="STRING" id="1123397.SAMN05660831_00487"/>
<evidence type="ECO:0000256" key="6">
    <source>
        <dbReference type="ARBA" id="ARBA00022989"/>
    </source>
</evidence>
<keyword evidence="5 8" id="KW-0812">Transmembrane</keyword>
<proteinExistence type="inferred from homology"/>
<feature type="transmembrane region" description="Helical" evidence="8">
    <location>
        <begin position="364"/>
        <end position="385"/>
    </location>
</feature>
<keyword evidence="2 8" id="KW-0813">Transport</keyword>
<name>A0A1I1NXR1_9GAMM</name>
<evidence type="ECO:0000259" key="9">
    <source>
        <dbReference type="PROSITE" id="PS50928"/>
    </source>
</evidence>
<dbReference type="GO" id="GO:0055085">
    <property type="term" value="P:transmembrane transport"/>
    <property type="evidence" value="ECO:0007669"/>
    <property type="project" value="InterPro"/>
</dbReference>
<keyword evidence="7 8" id="KW-0472">Membrane</keyword>
<feature type="domain" description="ABC transmembrane type-1" evidence="9">
    <location>
        <begin position="44"/>
        <end position="240"/>
    </location>
</feature>
<evidence type="ECO:0000256" key="4">
    <source>
        <dbReference type="ARBA" id="ARBA00022519"/>
    </source>
</evidence>
<organism evidence="10 11">
    <name type="scientific">Thiohalospira halophila DSM 15071</name>
    <dbReference type="NCBI Taxonomy" id="1123397"/>
    <lineage>
        <taxon>Bacteria</taxon>
        <taxon>Pseudomonadati</taxon>
        <taxon>Pseudomonadota</taxon>
        <taxon>Gammaproteobacteria</taxon>
        <taxon>Thiohalospirales</taxon>
        <taxon>Thiohalospiraceae</taxon>
        <taxon>Thiohalospira</taxon>
    </lineage>
</organism>
<evidence type="ECO:0000256" key="7">
    <source>
        <dbReference type="ARBA" id="ARBA00023136"/>
    </source>
</evidence>
<dbReference type="GO" id="GO:0005886">
    <property type="term" value="C:plasma membrane"/>
    <property type="evidence" value="ECO:0007669"/>
    <property type="project" value="UniProtKB-SubCell"/>
</dbReference>
<feature type="transmembrane region" description="Helical" evidence="8">
    <location>
        <begin position="122"/>
        <end position="142"/>
    </location>
</feature>
<dbReference type="CDD" id="cd06261">
    <property type="entry name" value="TM_PBP2"/>
    <property type="match status" value="2"/>
</dbReference>
<dbReference type="Gene3D" id="1.10.3720.10">
    <property type="entry name" value="MetI-like"/>
    <property type="match status" value="2"/>
</dbReference>
<dbReference type="EMBL" id="FOMJ01000001">
    <property type="protein sequence ID" value="SFD02245.1"/>
    <property type="molecule type" value="Genomic_DNA"/>
</dbReference>
<feature type="transmembrane region" description="Helical" evidence="8">
    <location>
        <begin position="339"/>
        <end position="358"/>
    </location>
</feature>
<keyword evidence="11" id="KW-1185">Reference proteome</keyword>
<keyword evidence="4" id="KW-0997">Cell inner membrane</keyword>
<feature type="transmembrane region" description="Helical" evidence="8">
    <location>
        <begin position="417"/>
        <end position="435"/>
    </location>
</feature>
<sequence>MTRLPLVTLLSALLAAAVLSPVVVLLGMGIGAEAGLDARVAEVALNSLLLAGLTVIGATLLGVPLAFLTAWTRLPGRGIWTGLLAAPLAIPSYLGAFAWFAASGPGGEIRMATGIPLPNVDGLAGATLVMSLYTYPFVFLATRAALRNMDASLLEAARTLGMPLAPALWRVVLPRVRNSVAAGGLLVALYTLSDFGTPAIMRVDTFTRVIFVEYNAFGLDRAALLSLALLVLVAVVLFLESRVRAVRETPGRPPSFALGQGARLGAIAGMGTVLLAAIGLPVGIFTLWLVREGTGHFDPAILLNSTTASLLAAVAAVAAALPIAFAATTGRLGRLLERVAHVGFGVPGIVLGTALVVVGLNVGFLYQTLALLVFAYVVRFLPLAVGNIRAPLERAEGSLVGAARSLGASPAEAFRRVTLPLILPGLLAAAALVFLEAMRELPATLLLRPTGFETLATHLWRVYEAGYFGRGAVPALLLVVVSGVAVALMLRGERRSSQT</sequence>